<feature type="compositionally biased region" description="Polar residues" evidence="1">
    <location>
        <begin position="67"/>
        <end position="78"/>
    </location>
</feature>
<accession>A0AAV4N6B1</accession>
<evidence type="ECO:0000256" key="1">
    <source>
        <dbReference type="SAM" id="MobiDB-lite"/>
    </source>
</evidence>
<name>A0AAV4N6B1_CAEEX</name>
<dbReference type="AlphaFoldDB" id="A0AAV4N6B1"/>
<gene>
    <name evidence="2" type="ORF">CEXT_730071</name>
</gene>
<reference evidence="2 3" key="1">
    <citation type="submission" date="2021-06" db="EMBL/GenBank/DDBJ databases">
        <title>Caerostris extrusa draft genome.</title>
        <authorList>
            <person name="Kono N."/>
            <person name="Arakawa K."/>
        </authorList>
    </citation>
    <scope>NUCLEOTIDE SEQUENCE [LARGE SCALE GENOMIC DNA]</scope>
</reference>
<keyword evidence="3" id="KW-1185">Reference proteome</keyword>
<dbReference type="Proteomes" id="UP001054945">
    <property type="component" value="Unassembled WGS sequence"/>
</dbReference>
<dbReference type="EMBL" id="BPLR01020589">
    <property type="protein sequence ID" value="GIX80365.1"/>
    <property type="molecule type" value="Genomic_DNA"/>
</dbReference>
<proteinExistence type="predicted"/>
<protein>
    <submittedName>
        <fullName evidence="2">Uncharacterized protein</fullName>
    </submittedName>
</protein>
<comment type="caution">
    <text evidence="2">The sequence shown here is derived from an EMBL/GenBank/DDBJ whole genome shotgun (WGS) entry which is preliminary data.</text>
</comment>
<evidence type="ECO:0000313" key="3">
    <source>
        <dbReference type="Proteomes" id="UP001054945"/>
    </source>
</evidence>
<sequence length="78" mass="8550">MADYTNAELVGIRLVCEVAMGESRSACTRITYCDGCDGSDISTPKKLFGTRGGLRRDDEEEERSARHYQSSTGPTTVQ</sequence>
<organism evidence="2 3">
    <name type="scientific">Caerostris extrusa</name>
    <name type="common">Bark spider</name>
    <name type="synonym">Caerostris bankana</name>
    <dbReference type="NCBI Taxonomy" id="172846"/>
    <lineage>
        <taxon>Eukaryota</taxon>
        <taxon>Metazoa</taxon>
        <taxon>Ecdysozoa</taxon>
        <taxon>Arthropoda</taxon>
        <taxon>Chelicerata</taxon>
        <taxon>Arachnida</taxon>
        <taxon>Araneae</taxon>
        <taxon>Araneomorphae</taxon>
        <taxon>Entelegynae</taxon>
        <taxon>Araneoidea</taxon>
        <taxon>Araneidae</taxon>
        <taxon>Caerostris</taxon>
    </lineage>
</organism>
<evidence type="ECO:0000313" key="2">
    <source>
        <dbReference type="EMBL" id="GIX80365.1"/>
    </source>
</evidence>
<feature type="region of interest" description="Disordered" evidence="1">
    <location>
        <begin position="40"/>
        <end position="78"/>
    </location>
</feature>